<dbReference type="HOGENOM" id="CLU_030057_0_0_11"/>
<evidence type="ECO:0000313" key="11">
    <source>
        <dbReference type="Proteomes" id="UP000001473"/>
    </source>
</evidence>
<evidence type="ECO:0000256" key="2">
    <source>
        <dbReference type="ARBA" id="ARBA00008566"/>
    </source>
</evidence>
<gene>
    <name evidence="10" type="ordered locus">ckrop_0353</name>
</gene>
<evidence type="ECO:0000256" key="3">
    <source>
        <dbReference type="ARBA" id="ARBA00022448"/>
    </source>
</evidence>
<keyword evidence="7 9" id="KW-0472">Membrane</keyword>
<dbReference type="GO" id="GO:0005886">
    <property type="term" value="C:plasma membrane"/>
    <property type="evidence" value="ECO:0007669"/>
    <property type="project" value="UniProtKB-SubCell"/>
</dbReference>
<evidence type="ECO:0000256" key="1">
    <source>
        <dbReference type="ARBA" id="ARBA00004651"/>
    </source>
</evidence>
<feature type="transmembrane region" description="Helical" evidence="9">
    <location>
        <begin position="323"/>
        <end position="344"/>
    </location>
</feature>
<dbReference type="InterPro" id="IPR004695">
    <property type="entry name" value="SLAC1/Mae1/Ssu1/TehA"/>
</dbReference>
<dbReference type="GO" id="GO:0055085">
    <property type="term" value="P:transmembrane transport"/>
    <property type="evidence" value="ECO:0007669"/>
    <property type="project" value="InterPro"/>
</dbReference>
<evidence type="ECO:0000256" key="6">
    <source>
        <dbReference type="ARBA" id="ARBA00022989"/>
    </source>
</evidence>
<dbReference type="InterPro" id="IPR038665">
    <property type="entry name" value="Voltage-dep_anion_channel_sf"/>
</dbReference>
<dbReference type="EMBL" id="CP001620">
    <property type="protein sequence ID" value="ACR17132.1"/>
    <property type="molecule type" value="Genomic_DNA"/>
</dbReference>
<feature type="region of interest" description="Disordered" evidence="8">
    <location>
        <begin position="13"/>
        <end position="43"/>
    </location>
</feature>
<dbReference type="AlphaFoldDB" id="C4LH27"/>
<dbReference type="PANTHER" id="PTHR31686">
    <property type="match status" value="1"/>
</dbReference>
<proteinExistence type="inferred from homology"/>
<evidence type="ECO:0000256" key="7">
    <source>
        <dbReference type="ARBA" id="ARBA00023136"/>
    </source>
</evidence>
<dbReference type="STRING" id="645127.ckrop_0353"/>
<evidence type="ECO:0000313" key="10">
    <source>
        <dbReference type="EMBL" id="ACR17132.1"/>
    </source>
</evidence>
<comment type="similarity">
    <text evidence="2">Belongs to the tellurite-resistance/dicarboxylate transporter (TDT) family.</text>
</comment>
<keyword evidence="5 9" id="KW-0812">Transmembrane</keyword>
<dbReference type="Gene3D" id="1.50.10.150">
    <property type="entry name" value="Voltage-dependent anion channel"/>
    <property type="match status" value="1"/>
</dbReference>
<feature type="transmembrane region" description="Helical" evidence="9">
    <location>
        <begin position="382"/>
        <end position="400"/>
    </location>
</feature>
<feature type="transmembrane region" description="Helical" evidence="9">
    <location>
        <begin position="51"/>
        <end position="71"/>
    </location>
</feature>
<sequence length="417" mass="44158">MMMHRLVAMTMTATETASAEPVSSRLRPARPHPGSSGPRRQPAIVPPAGPAWFGSIMGTGILANLLVSVALPRFGEGSFLADATLTAAAVVLVIGWIAFVGLTVGFVGRCLRQFKVFHQSIVHPEQCTAWGMVSMGILSLGSATPIVLDELTSSGAGSHNSAANPIQWLARAQGLGWSIDLTFWWIGTILGIVTAFGFALVVVRNRWSEPRPVWGLPIVPPMVSATTGASQLSHISTMSLRMTMLIVSVGCFFVALTLGAIIFVVAYEHAWRRSPLPLAASASAWIPLGIVGQSTAAAQAIAHQIDAVITPAGQQWVQAAANLYGQVILACGIPLIAYAAFCTIRGFAGRMPFSPSWWALTFPVGTLCLGSHLLSHGTGWEWMNWVSLGFLVLLTLHWLTASAGTVKALSGKVFATA</sequence>
<dbReference type="PANTHER" id="PTHR31686:SF1">
    <property type="entry name" value="SULFITE EFFLUX PUMP SSU1"/>
    <property type="match status" value="1"/>
</dbReference>
<dbReference type="KEGG" id="ckp:ckrop_0353"/>
<feature type="transmembrane region" description="Helical" evidence="9">
    <location>
        <begin position="244"/>
        <end position="267"/>
    </location>
</feature>
<keyword evidence="3" id="KW-0813">Transport</keyword>
<comment type="subcellular location">
    <subcellularLocation>
        <location evidence="1">Cell membrane</location>
        <topology evidence="1">Multi-pass membrane protein</topology>
    </subcellularLocation>
</comment>
<evidence type="ECO:0000256" key="5">
    <source>
        <dbReference type="ARBA" id="ARBA00022692"/>
    </source>
</evidence>
<organism evidence="10 11">
    <name type="scientific">Corynebacterium kroppenstedtii (strain DSM 44385 / JCM 11950 / CIP 105744 / CCUG 35717)</name>
    <dbReference type="NCBI Taxonomy" id="645127"/>
    <lineage>
        <taxon>Bacteria</taxon>
        <taxon>Bacillati</taxon>
        <taxon>Actinomycetota</taxon>
        <taxon>Actinomycetes</taxon>
        <taxon>Mycobacteriales</taxon>
        <taxon>Corynebacteriaceae</taxon>
        <taxon>Corynebacterium</taxon>
    </lineage>
</organism>
<reference evidence="10 11" key="1">
    <citation type="journal article" date="2008" name="J. Biotechnol.">
        <title>Ultrafast pyrosequencing of Corynebacterium kroppenstedtii DSM44385 revealed insights into the physiology of a lipophilic corynebacterium that lacks mycolic acids.</title>
        <authorList>
            <person name="Tauch A."/>
            <person name="Schneider J."/>
            <person name="Szczepanowski R."/>
            <person name="Tilker A."/>
            <person name="Viehoever P."/>
            <person name="Gartemann K.-H."/>
            <person name="Arnold W."/>
            <person name="Blom J."/>
            <person name="Brinkrolf K."/>
            <person name="Brune I."/>
            <person name="Goetker S."/>
            <person name="Weisshaar B."/>
            <person name="Goesmann A."/>
            <person name="Droege M."/>
            <person name="Puehler A."/>
        </authorList>
    </citation>
    <scope>NUCLEOTIDE SEQUENCE [LARGE SCALE GENOMIC DNA]</scope>
    <source>
        <strain evidence="11">DSM 44385 / JCM 11950 / CIP 105744 / CCUG 35717</strain>
    </source>
</reference>
<evidence type="ECO:0000256" key="4">
    <source>
        <dbReference type="ARBA" id="ARBA00022475"/>
    </source>
</evidence>
<name>C4LH27_CORK4</name>
<dbReference type="OrthoDB" id="958273at2"/>
<evidence type="ECO:0000256" key="9">
    <source>
        <dbReference type="SAM" id="Phobius"/>
    </source>
</evidence>
<dbReference type="InterPro" id="IPR051629">
    <property type="entry name" value="Sulfite_efflux_TDT"/>
</dbReference>
<dbReference type="eggNOG" id="COG1275">
    <property type="taxonomic scope" value="Bacteria"/>
</dbReference>
<keyword evidence="4" id="KW-1003">Cell membrane</keyword>
<dbReference type="CDD" id="cd09320">
    <property type="entry name" value="TDT_like_2"/>
    <property type="match status" value="1"/>
</dbReference>
<keyword evidence="6 9" id="KW-1133">Transmembrane helix</keyword>
<protein>
    <submittedName>
        <fullName evidence="10">Putative membrane protein</fullName>
    </submittedName>
</protein>
<evidence type="ECO:0000256" key="8">
    <source>
        <dbReference type="SAM" id="MobiDB-lite"/>
    </source>
</evidence>
<feature type="transmembrane region" description="Helical" evidence="9">
    <location>
        <begin position="356"/>
        <end position="376"/>
    </location>
</feature>
<keyword evidence="11" id="KW-1185">Reference proteome</keyword>
<accession>C4LH27</accession>
<dbReference type="Proteomes" id="UP000001473">
    <property type="component" value="Chromosome"/>
</dbReference>
<feature type="transmembrane region" description="Helical" evidence="9">
    <location>
        <begin position="83"/>
        <end position="107"/>
    </location>
</feature>
<dbReference type="Pfam" id="PF03595">
    <property type="entry name" value="SLAC1"/>
    <property type="match status" value="1"/>
</dbReference>
<feature type="transmembrane region" description="Helical" evidence="9">
    <location>
        <begin position="183"/>
        <end position="203"/>
    </location>
</feature>